<feature type="compositionally biased region" description="Basic and acidic residues" evidence="1">
    <location>
        <begin position="89"/>
        <end position="99"/>
    </location>
</feature>
<gene>
    <name evidence="2" type="ORF">TSIB3V08_LOCUS11036</name>
</gene>
<evidence type="ECO:0000256" key="1">
    <source>
        <dbReference type="SAM" id="MobiDB-lite"/>
    </source>
</evidence>
<name>A0A7R9G4Q4_TIMSH</name>
<reference evidence="2" key="1">
    <citation type="submission" date="2020-11" db="EMBL/GenBank/DDBJ databases">
        <authorList>
            <person name="Tran Van P."/>
        </authorList>
    </citation>
    <scope>NUCLEOTIDE SEQUENCE</scope>
</reference>
<sequence length="113" mass="12799">MDAWDHCRRSPVNQVSAVPVISPPPAPRVPHSKWMLKMPLQAEAKTWSRVQHPQHTFRRLELCRFQALEASSHKSVMLKLLDTSTHFKPCERHGPDPKIRSPHSAGGSFATSM</sequence>
<accession>A0A7R9G4Q4</accession>
<protein>
    <submittedName>
        <fullName evidence="2">Uncharacterized protein</fullName>
    </submittedName>
</protein>
<feature type="region of interest" description="Disordered" evidence="1">
    <location>
        <begin position="89"/>
        <end position="113"/>
    </location>
</feature>
<proteinExistence type="predicted"/>
<dbReference type="AlphaFoldDB" id="A0A7R9G4Q4"/>
<dbReference type="EMBL" id="OC008211">
    <property type="protein sequence ID" value="CAD7267022.1"/>
    <property type="molecule type" value="Genomic_DNA"/>
</dbReference>
<evidence type="ECO:0000313" key="2">
    <source>
        <dbReference type="EMBL" id="CAD7267022.1"/>
    </source>
</evidence>
<organism evidence="2">
    <name type="scientific">Timema shepardi</name>
    <name type="common">Walking stick</name>
    <dbReference type="NCBI Taxonomy" id="629360"/>
    <lineage>
        <taxon>Eukaryota</taxon>
        <taxon>Metazoa</taxon>
        <taxon>Ecdysozoa</taxon>
        <taxon>Arthropoda</taxon>
        <taxon>Hexapoda</taxon>
        <taxon>Insecta</taxon>
        <taxon>Pterygota</taxon>
        <taxon>Neoptera</taxon>
        <taxon>Polyneoptera</taxon>
        <taxon>Phasmatodea</taxon>
        <taxon>Timematodea</taxon>
        <taxon>Timematoidea</taxon>
        <taxon>Timematidae</taxon>
        <taxon>Timema</taxon>
    </lineage>
</organism>